<dbReference type="Proteomes" id="UP000777482">
    <property type="component" value="Unassembled WGS sequence"/>
</dbReference>
<proteinExistence type="predicted"/>
<sequence>MIFLNLPTSTHSPVVGSLNLPVRFNAFLTSFSRFLRTQQTTRAPRPRLRLRIPLQALGGICKHPIHPLGNAVGFSTLPWTIRMPSSGEAEAAAYLKKGVQAYAQAGKPL</sequence>
<reference evidence="1 2" key="1">
    <citation type="submission" date="2020-11" db="EMBL/GenBank/DDBJ databases">
        <title>Kefir isolates.</title>
        <authorList>
            <person name="Marcisauskas S."/>
            <person name="Kim Y."/>
            <person name="Blasche S."/>
        </authorList>
    </citation>
    <scope>NUCLEOTIDE SEQUENCE [LARGE SCALE GENOMIC DNA]</scope>
    <source>
        <strain evidence="1 2">KR</strain>
    </source>
</reference>
<accession>A0A9P6VV22</accession>
<evidence type="ECO:0000313" key="2">
    <source>
        <dbReference type="Proteomes" id="UP000777482"/>
    </source>
</evidence>
<protein>
    <submittedName>
        <fullName evidence="1">Uncharacterized protein</fullName>
    </submittedName>
</protein>
<evidence type="ECO:0000313" key="1">
    <source>
        <dbReference type="EMBL" id="KAG0654648.1"/>
    </source>
</evidence>
<name>A0A9P6VV22_RHOMI</name>
<organism evidence="1 2">
    <name type="scientific">Rhodotorula mucilaginosa</name>
    <name type="common">Yeast</name>
    <name type="synonym">Rhodotorula rubra</name>
    <dbReference type="NCBI Taxonomy" id="5537"/>
    <lineage>
        <taxon>Eukaryota</taxon>
        <taxon>Fungi</taxon>
        <taxon>Dikarya</taxon>
        <taxon>Basidiomycota</taxon>
        <taxon>Pucciniomycotina</taxon>
        <taxon>Microbotryomycetes</taxon>
        <taxon>Sporidiobolales</taxon>
        <taxon>Sporidiobolaceae</taxon>
        <taxon>Rhodotorula</taxon>
    </lineage>
</organism>
<comment type="caution">
    <text evidence="1">The sequence shown here is derived from an EMBL/GenBank/DDBJ whole genome shotgun (WGS) entry which is preliminary data.</text>
</comment>
<dbReference type="AlphaFoldDB" id="A0A9P6VV22"/>
<dbReference type="EMBL" id="PUHQ01000143">
    <property type="protein sequence ID" value="KAG0654648.1"/>
    <property type="molecule type" value="Genomic_DNA"/>
</dbReference>
<keyword evidence="2" id="KW-1185">Reference proteome</keyword>
<gene>
    <name evidence="1" type="ORF">C6P46_001571</name>
</gene>